<comment type="caution">
    <text evidence="1">The sequence shown here is derived from an EMBL/GenBank/DDBJ whole genome shotgun (WGS) entry which is preliminary data.</text>
</comment>
<dbReference type="AlphaFoldDB" id="A0A645A5Q5"/>
<name>A0A645A5Q5_9ZZZZ</name>
<proteinExistence type="predicted"/>
<sequence length="364" mass="41735">MATIDVPLDPDEQPDYRANRDIVEDDVAYEQMKGDASEGRSFSNIVAEYDEEHGSKYPIKIIGGQHRFLAIKMALSQYKNIQHGIKIYFNLSKDQRLDVQLISNRNIAVSTDLFDRLQETSNGPELRKWCQDVGFLDPGQDFSSKRQRSSAINVRAIRSFILNYFLGIENSGNDFEITDTTPVLCKTGRPDSDWEKFRKKYPKFWENQDLSEAAKEFVKLDQVQHSSIFKLIENNSSIDIIFADKALTFSVMNSWAYVAGLLFNNKTRLQRHFSLCNNSKNSDPLNALAMSKGRHKSDPENYRGLGTRNDAKERSRCVELFHLQAEKGNGITPSVIDLAIKRHFTKQAKLDELRTEKKVKSSYE</sequence>
<organism evidence="1">
    <name type="scientific">bioreactor metagenome</name>
    <dbReference type="NCBI Taxonomy" id="1076179"/>
    <lineage>
        <taxon>unclassified sequences</taxon>
        <taxon>metagenomes</taxon>
        <taxon>ecological metagenomes</taxon>
    </lineage>
</organism>
<protein>
    <submittedName>
        <fullName evidence="1">Uncharacterized protein</fullName>
    </submittedName>
</protein>
<gene>
    <name evidence="1" type="ORF">SDC9_95137</name>
</gene>
<reference evidence="1" key="1">
    <citation type="submission" date="2019-08" db="EMBL/GenBank/DDBJ databases">
        <authorList>
            <person name="Kucharzyk K."/>
            <person name="Murdoch R.W."/>
            <person name="Higgins S."/>
            <person name="Loffler F."/>
        </authorList>
    </citation>
    <scope>NUCLEOTIDE SEQUENCE</scope>
</reference>
<evidence type="ECO:0000313" key="1">
    <source>
        <dbReference type="EMBL" id="MPM48412.1"/>
    </source>
</evidence>
<dbReference type="EMBL" id="VSSQ01012087">
    <property type="protein sequence ID" value="MPM48412.1"/>
    <property type="molecule type" value="Genomic_DNA"/>
</dbReference>
<accession>A0A645A5Q5</accession>